<evidence type="ECO:0000313" key="2">
    <source>
        <dbReference type="Proteomes" id="UP000271624"/>
    </source>
</evidence>
<reference evidence="1" key="1">
    <citation type="submission" date="2018-12" db="EMBL/GenBank/DDBJ databases">
        <authorList>
            <person name="Will S."/>
            <person name="Neumann-Schaal M."/>
            <person name="Henke P."/>
        </authorList>
    </citation>
    <scope>NUCLEOTIDE SEQUENCE</scope>
    <source>
        <strain evidence="1">PCC 7102</strain>
    </source>
</reference>
<organism evidence="1 2">
    <name type="scientific">Dulcicalothrix desertica PCC 7102</name>
    <dbReference type="NCBI Taxonomy" id="232991"/>
    <lineage>
        <taxon>Bacteria</taxon>
        <taxon>Bacillati</taxon>
        <taxon>Cyanobacteriota</taxon>
        <taxon>Cyanophyceae</taxon>
        <taxon>Nostocales</taxon>
        <taxon>Calotrichaceae</taxon>
        <taxon>Dulcicalothrix</taxon>
    </lineage>
</organism>
<keyword evidence="2" id="KW-1185">Reference proteome</keyword>
<dbReference type="Proteomes" id="UP000271624">
    <property type="component" value="Unassembled WGS sequence"/>
</dbReference>
<proteinExistence type="predicted"/>
<evidence type="ECO:0000313" key="1">
    <source>
        <dbReference type="EMBL" id="RUS95923.1"/>
    </source>
</evidence>
<name>A0A3S1IDU0_9CYAN</name>
<dbReference type="RefSeq" id="WP_233787707.1">
    <property type="nucleotide sequence ID" value="NZ_RSCL01000039.1"/>
</dbReference>
<sequence length="48" mass="5426">MSIEPENIEQRVANLEAEVALIKSKLQSDSKTPWWEAIVGKFALRPCV</sequence>
<reference evidence="1" key="2">
    <citation type="journal article" date="2019" name="Genome Biol. Evol.">
        <title>Day and night: Metabolic profiles and evolutionary relationships of six axenic non-marine cyanobacteria.</title>
        <authorList>
            <person name="Will S.E."/>
            <person name="Henke P."/>
            <person name="Boedeker C."/>
            <person name="Huang S."/>
            <person name="Brinkmann H."/>
            <person name="Rohde M."/>
            <person name="Jarek M."/>
            <person name="Friedl T."/>
            <person name="Seufert S."/>
            <person name="Schumacher M."/>
            <person name="Overmann J."/>
            <person name="Neumann-Schaal M."/>
            <person name="Petersen J."/>
        </authorList>
    </citation>
    <scope>NUCLEOTIDE SEQUENCE [LARGE SCALE GENOMIC DNA]</scope>
    <source>
        <strain evidence="1">PCC 7102</strain>
    </source>
</reference>
<dbReference type="AlphaFoldDB" id="A0A3S1IDU0"/>
<comment type="caution">
    <text evidence="1">The sequence shown here is derived from an EMBL/GenBank/DDBJ whole genome shotgun (WGS) entry which is preliminary data.</text>
</comment>
<gene>
    <name evidence="1" type="ORF">DSM106972_089360</name>
</gene>
<protein>
    <submittedName>
        <fullName evidence="1">Uncharacterized protein</fullName>
    </submittedName>
</protein>
<dbReference type="EMBL" id="RSCL01000039">
    <property type="protein sequence ID" value="RUS95923.1"/>
    <property type="molecule type" value="Genomic_DNA"/>
</dbReference>
<accession>A0A3S1IDU0</accession>